<organism evidence="1 2">
    <name type="scientific">Flavobacterium proteolyticum</name>
    <dbReference type="NCBI Taxonomy" id="2911683"/>
    <lineage>
        <taxon>Bacteria</taxon>
        <taxon>Pseudomonadati</taxon>
        <taxon>Bacteroidota</taxon>
        <taxon>Flavobacteriia</taxon>
        <taxon>Flavobacteriales</taxon>
        <taxon>Flavobacteriaceae</taxon>
        <taxon>Flavobacterium</taxon>
    </lineage>
</organism>
<dbReference type="EMBL" id="JADFTZ010000005">
    <property type="protein sequence ID" value="MBE9577230.1"/>
    <property type="molecule type" value="Genomic_DNA"/>
</dbReference>
<keyword evidence="2" id="KW-1185">Reference proteome</keyword>
<accession>A0ABR9WU96</accession>
<comment type="caution">
    <text evidence="1">The sequence shown here is derived from an EMBL/GenBank/DDBJ whole genome shotgun (WGS) entry which is preliminary data.</text>
</comment>
<proteinExistence type="predicted"/>
<reference evidence="1 2" key="1">
    <citation type="submission" date="2020-10" db="EMBL/GenBank/DDBJ databases">
        <title>The genome sequence of Flavobacterium aquaticum 1Y8A.</title>
        <authorList>
            <person name="Liu Y."/>
        </authorList>
    </citation>
    <scope>NUCLEOTIDE SEQUENCE [LARGE SCALE GENOMIC DNA]</scope>
    <source>
        <strain evidence="1 2">1Y8A</strain>
    </source>
</reference>
<name>A0ABR9WU96_9FLAO</name>
<gene>
    <name evidence="1" type="ORF">IM755_10955</name>
</gene>
<evidence type="ECO:0000313" key="1">
    <source>
        <dbReference type="EMBL" id="MBE9577230.1"/>
    </source>
</evidence>
<dbReference type="RefSeq" id="WP_194096750.1">
    <property type="nucleotide sequence ID" value="NZ_JADFTZ010000005.1"/>
</dbReference>
<protein>
    <submittedName>
        <fullName evidence="1">Uncharacterized protein</fullName>
    </submittedName>
</protein>
<dbReference type="Proteomes" id="UP000656274">
    <property type="component" value="Unassembled WGS sequence"/>
</dbReference>
<sequence>MATTGFSYGKSAAEWNVLLYLWWLGVGSTPLRASRRTLPVSFENLHKMNNRILATIIFFLSINVNCFSQSEYPFYEQLAFNFYKDTILEIYPVERKIIVFKSLNYDSGEEIYYVPSDCLKTKLPNYGKNIEKLEYSKYWRRFEDMRLELDLTNVDKKKFKIRKFNRGNFPKLFVHYPKVYEDRIFVIVHEKYQNSGKYYTVELNKAGEIIDWCQSLYETVTLH</sequence>
<evidence type="ECO:0000313" key="2">
    <source>
        <dbReference type="Proteomes" id="UP000656274"/>
    </source>
</evidence>